<evidence type="ECO:0000313" key="3">
    <source>
        <dbReference type="EMBL" id="SJX62740.1"/>
    </source>
</evidence>
<keyword evidence="2" id="KW-0732">Signal</keyword>
<evidence type="ECO:0000313" key="4">
    <source>
        <dbReference type="Proteomes" id="UP000239563"/>
    </source>
</evidence>
<reference evidence="3 4" key="1">
    <citation type="submission" date="2017-02" db="EMBL/GenBank/DDBJ databases">
        <authorList>
            <person name="Peterson S.W."/>
        </authorList>
    </citation>
    <scope>NUCLEOTIDE SEQUENCE [LARGE SCALE GENOMIC DNA]</scope>
    <source>
        <strain evidence="3 4">SRS1_H2-8</strain>
    </source>
</reference>
<sequence>MNYSSLVYFALRLEVIWMICSAYVSYASGTNPMPEVVLQAGPSAQFLWEKVQEGSIYKSLPPLYANDQEAWTCFLGSEGREILQSYYSFNFNSLRFFDLLSTNQPQATSLGSHVQTKAVAEHLVGAFATKQPRTLAERMAERSAAARSAAERSAAESRAVESRAAESRAAESRAAESRAAESRAEERRAAERRDWGKTLKLG</sequence>
<gene>
    <name evidence="3" type="ORF">SRS1_10097</name>
</gene>
<feature type="region of interest" description="Disordered" evidence="1">
    <location>
        <begin position="143"/>
        <end position="202"/>
    </location>
</feature>
<dbReference type="AlphaFoldDB" id="A0A2N8UDC0"/>
<feature type="signal peptide" evidence="2">
    <location>
        <begin position="1"/>
        <end position="29"/>
    </location>
</feature>
<feature type="compositionally biased region" description="Basic and acidic residues" evidence="1">
    <location>
        <begin position="149"/>
        <end position="202"/>
    </location>
</feature>
<accession>A0A2N8UDC0</accession>
<proteinExistence type="predicted"/>
<protein>
    <submittedName>
        <fullName evidence="3">Uncharacterized protein</fullName>
    </submittedName>
</protein>
<evidence type="ECO:0000256" key="2">
    <source>
        <dbReference type="SAM" id="SignalP"/>
    </source>
</evidence>
<dbReference type="Proteomes" id="UP000239563">
    <property type="component" value="Chromosome VI"/>
</dbReference>
<organism evidence="3 4">
    <name type="scientific">Sporisorium reilianum f. sp. reilianum</name>
    <dbReference type="NCBI Taxonomy" id="72559"/>
    <lineage>
        <taxon>Eukaryota</taxon>
        <taxon>Fungi</taxon>
        <taxon>Dikarya</taxon>
        <taxon>Basidiomycota</taxon>
        <taxon>Ustilaginomycotina</taxon>
        <taxon>Ustilaginomycetes</taxon>
        <taxon>Ustilaginales</taxon>
        <taxon>Ustilaginaceae</taxon>
        <taxon>Sporisorium</taxon>
    </lineage>
</organism>
<feature type="chain" id="PRO_5014776706" evidence="2">
    <location>
        <begin position="30"/>
        <end position="202"/>
    </location>
</feature>
<dbReference type="EMBL" id="LT795059">
    <property type="protein sequence ID" value="SJX62740.1"/>
    <property type="molecule type" value="Genomic_DNA"/>
</dbReference>
<name>A0A2N8UDC0_9BASI</name>
<evidence type="ECO:0000256" key="1">
    <source>
        <dbReference type="SAM" id="MobiDB-lite"/>
    </source>
</evidence>